<dbReference type="PANTHER" id="PTHR13124:SF12">
    <property type="entry name" value="LARGE RIBOSOMAL SUBUNIT PROTEIN ML46"/>
    <property type="match status" value="1"/>
</dbReference>
<evidence type="ECO:0000256" key="1">
    <source>
        <dbReference type="ARBA" id="ARBA00004173"/>
    </source>
</evidence>
<evidence type="ECO:0000256" key="5">
    <source>
        <dbReference type="ARBA" id="ARBA00023128"/>
    </source>
</evidence>
<protein>
    <recommendedName>
        <fullName evidence="7">Large ribosomal subunit protein mL46</fullName>
    </recommendedName>
</protein>
<dbReference type="STRING" id="1276538.A0A1X7RP73"/>
<dbReference type="InterPro" id="IPR040008">
    <property type="entry name" value="Ribosomal_mL46"/>
</dbReference>
<dbReference type="GO" id="GO:0003735">
    <property type="term" value="F:structural constituent of ribosome"/>
    <property type="evidence" value="ECO:0007669"/>
    <property type="project" value="InterPro"/>
</dbReference>
<evidence type="ECO:0000256" key="7">
    <source>
        <dbReference type="ARBA" id="ARBA00035190"/>
    </source>
</evidence>
<dbReference type="InterPro" id="IPR021757">
    <property type="entry name" value="Ribosomal_mL46_N"/>
</dbReference>
<proteinExistence type="inferred from homology"/>
<feature type="region of interest" description="Disordered" evidence="8">
    <location>
        <begin position="41"/>
        <end position="64"/>
    </location>
</feature>
<comment type="similarity">
    <text evidence="2">Belongs to the mitochondrion-specific ribosomal protein mL46 family.</text>
</comment>
<accession>A0A1X7RP73</accession>
<gene>
    <name evidence="10" type="ORF">ZT3D7_G4360</name>
</gene>
<feature type="compositionally biased region" description="Basic and acidic residues" evidence="8">
    <location>
        <begin position="201"/>
        <end position="225"/>
    </location>
</feature>
<sequence length="397" mass="44746">MNAGQKSVKRVAAANVLSRDTVCISCRYRIANAPSRRHASAAAAVAEQPAEDSHQSSNTPAQATGPKKAFRLVCGTVVSRPPVLTRELTSFEKAFFLYQKRLNERLALPFTRYFYIKKDTPADIEWKRKAAVRKTAARDVGVYNAYSDEGWNDEVLAGSTLSEPEDIVEKLIRDAEGKDIIDAEPVGDEETKGRTVSGKESSSEGVRKPVGEVSIDRPLSRRTKDDEENNTKSLNRRLDRNLYLLVKNKHGHWRFPQDRLYAREGLHQAAERVLLQAGGINMNTWVVGNHPIGYYMNKFAAPILSKILPNRLVSATTSEKEQQEFGEKVFFMKVRIFAGQTDLKLNELGDTEYEWLVKEEIEERTIGHVRVRWNTDSAKTCSPSIGQSMHPVELVRN</sequence>
<dbReference type="InterPro" id="IPR033650">
    <property type="entry name" value="Ribosomal_mL46_NUDIX"/>
</dbReference>
<name>A0A1X7RP73_ZYMT9</name>
<keyword evidence="6" id="KW-0687">Ribonucleoprotein</keyword>
<dbReference type="Proteomes" id="UP000215127">
    <property type="component" value="Chromosome 3"/>
</dbReference>
<keyword evidence="5" id="KW-0496">Mitochondrion</keyword>
<dbReference type="PANTHER" id="PTHR13124">
    <property type="entry name" value="39S RIBOSOMAL PROTEIN L46, MITOCHONDRIAL PRECURSOR-RELATED"/>
    <property type="match status" value="1"/>
</dbReference>
<evidence type="ECO:0000256" key="2">
    <source>
        <dbReference type="ARBA" id="ARBA00009070"/>
    </source>
</evidence>
<dbReference type="GO" id="GO:0005762">
    <property type="term" value="C:mitochondrial large ribosomal subunit"/>
    <property type="evidence" value="ECO:0007669"/>
    <property type="project" value="TreeGrafter"/>
</dbReference>
<dbReference type="Gene3D" id="3.90.79.10">
    <property type="entry name" value="Nucleoside Triphosphate Pyrophosphohydrolase"/>
    <property type="match status" value="1"/>
</dbReference>
<evidence type="ECO:0000256" key="4">
    <source>
        <dbReference type="ARBA" id="ARBA00022980"/>
    </source>
</evidence>
<evidence type="ECO:0000256" key="3">
    <source>
        <dbReference type="ARBA" id="ARBA00022946"/>
    </source>
</evidence>
<organism evidence="10 11">
    <name type="scientific">Zymoseptoria tritici (strain ST99CH_3D7)</name>
    <dbReference type="NCBI Taxonomy" id="1276538"/>
    <lineage>
        <taxon>Eukaryota</taxon>
        <taxon>Fungi</taxon>
        <taxon>Dikarya</taxon>
        <taxon>Ascomycota</taxon>
        <taxon>Pezizomycotina</taxon>
        <taxon>Dothideomycetes</taxon>
        <taxon>Dothideomycetidae</taxon>
        <taxon>Mycosphaerellales</taxon>
        <taxon>Mycosphaerellaceae</taxon>
        <taxon>Zymoseptoria</taxon>
    </lineage>
</organism>
<dbReference type="Pfam" id="PF11788">
    <property type="entry name" value="MRP-L46"/>
    <property type="match status" value="1"/>
</dbReference>
<evidence type="ECO:0000259" key="9">
    <source>
        <dbReference type="Pfam" id="PF11788"/>
    </source>
</evidence>
<evidence type="ECO:0000256" key="6">
    <source>
        <dbReference type="ARBA" id="ARBA00023274"/>
    </source>
</evidence>
<evidence type="ECO:0000313" key="10">
    <source>
        <dbReference type="EMBL" id="SMQ49209.1"/>
    </source>
</evidence>
<feature type="domain" description="Large ribosomal subunit protein mL46 N-terminal" evidence="9">
    <location>
        <begin position="74"/>
        <end position="226"/>
    </location>
</feature>
<keyword evidence="11" id="KW-1185">Reference proteome</keyword>
<dbReference type="AlphaFoldDB" id="A0A1X7RP73"/>
<dbReference type="CDD" id="cd04661">
    <property type="entry name" value="NUDIX_MRP_L46"/>
    <property type="match status" value="1"/>
</dbReference>
<evidence type="ECO:0000313" key="11">
    <source>
        <dbReference type="Proteomes" id="UP000215127"/>
    </source>
</evidence>
<reference evidence="10 11" key="1">
    <citation type="submission" date="2016-06" db="EMBL/GenBank/DDBJ databases">
        <authorList>
            <person name="Kjaerup R.B."/>
            <person name="Dalgaard T.S."/>
            <person name="Juul-Madsen H.R."/>
        </authorList>
    </citation>
    <scope>NUCLEOTIDE SEQUENCE [LARGE SCALE GENOMIC DNA]</scope>
</reference>
<comment type="subcellular location">
    <subcellularLocation>
        <location evidence="1">Mitochondrion</location>
    </subcellularLocation>
</comment>
<keyword evidence="3" id="KW-0809">Transit peptide</keyword>
<evidence type="ECO:0000256" key="8">
    <source>
        <dbReference type="SAM" id="MobiDB-lite"/>
    </source>
</evidence>
<dbReference type="EMBL" id="LT853694">
    <property type="protein sequence ID" value="SMQ49209.1"/>
    <property type="molecule type" value="Genomic_DNA"/>
</dbReference>
<keyword evidence="4" id="KW-0689">Ribosomal protein</keyword>
<feature type="region of interest" description="Disordered" evidence="8">
    <location>
        <begin position="182"/>
        <end position="233"/>
    </location>
</feature>